<dbReference type="Gene3D" id="3.30.1330.60">
    <property type="entry name" value="OmpA-like domain"/>
    <property type="match status" value="1"/>
</dbReference>
<protein>
    <submittedName>
        <fullName evidence="9">OmpA family protein</fullName>
    </submittedName>
</protein>
<comment type="similarity">
    <text evidence="2">Belongs to the MotB family.</text>
</comment>
<dbReference type="InterPro" id="IPR025713">
    <property type="entry name" value="MotB-like_N_dom"/>
</dbReference>
<dbReference type="InterPro" id="IPR050330">
    <property type="entry name" value="Bact_OuterMem_StrucFunc"/>
</dbReference>
<dbReference type="Pfam" id="PF00691">
    <property type="entry name" value="OmpA"/>
    <property type="match status" value="1"/>
</dbReference>
<evidence type="ECO:0000259" key="8">
    <source>
        <dbReference type="PROSITE" id="PS51123"/>
    </source>
</evidence>
<dbReference type="RefSeq" id="WP_008678063.1">
    <property type="nucleotide sequence ID" value="NZ_CABKOG010000003.1"/>
</dbReference>
<evidence type="ECO:0000256" key="5">
    <source>
        <dbReference type="ARBA" id="ARBA00022989"/>
    </source>
</evidence>
<dbReference type="Proteomes" id="UP001141183">
    <property type="component" value="Unassembled WGS sequence"/>
</dbReference>
<evidence type="ECO:0000256" key="3">
    <source>
        <dbReference type="ARBA" id="ARBA00022475"/>
    </source>
</evidence>
<evidence type="ECO:0000256" key="1">
    <source>
        <dbReference type="ARBA" id="ARBA00004162"/>
    </source>
</evidence>
<dbReference type="GO" id="GO:0005886">
    <property type="term" value="C:plasma membrane"/>
    <property type="evidence" value="ECO:0007669"/>
    <property type="project" value="UniProtKB-SubCell"/>
</dbReference>
<proteinExistence type="inferred from homology"/>
<evidence type="ECO:0000313" key="10">
    <source>
        <dbReference type="Proteomes" id="UP001141183"/>
    </source>
</evidence>
<evidence type="ECO:0000256" key="7">
    <source>
        <dbReference type="PROSITE-ProRule" id="PRU00473"/>
    </source>
</evidence>
<keyword evidence="4" id="KW-0812">Transmembrane</keyword>
<comment type="caution">
    <text evidence="9">The sequence shown here is derived from an EMBL/GenBank/DDBJ whole genome shotgun (WGS) entry which is preliminary data.</text>
</comment>
<dbReference type="InterPro" id="IPR036737">
    <property type="entry name" value="OmpA-like_sf"/>
</dbReference>
<sequence>MARKKKNKAEGLRGDEWMATYADTVTLLLTFFVLLYSMATVDAEKTKSISNAFTSMMSGQNGDSIMEYNMYNGEVPLIGGETEDNIEGGESLTEQEKMYKNVKEFVNENNLGSVVDIIDNKRGVIIQLRDNVLFETSSSDLREESKEVLNKINSLIASIDNQILVEGHTDNRPINTSRFPSNWELSADRAVNVVKYFIEVMGQDPSRFSAAGYGEYHPVAPNDTYENMAKNRRVDILIVTTEKEEE</sequence>
<evidence type="ECO:0000313" key="9">
    <source>
        <dbReference type="EMBL" id="MDC4240976.1"/>
    </source>
</evidence>
<keyword evidence="6 7" id="KW-0472">Membrane</keyword>
<dbReference type="AlphaFoldDB" id="A0A9X3XLY4"/>
<evidence type="ECO:0000256" key="6">
    <source>
        <dbReference type="ARBA" id="ARBA00023136"/>
    </source>
</evidence>
<dbReference type="EMBL" id="JAMRYU010000012">
    <property type="protein sequence ID" value="MDC4240976.1"/>
    <property type="molecule type" value="Genomic_DNA"/>
</dbReference>
<dbReference type="SUPFAM" id="SSF103088">
    <property type="entry name" value="OmpA-like"/>
    <property type="match status" value="1"/>
</dbReference>
<evidence type="ECO:0000256" key="4">
    <source>
        <dbReference type="ARBA" id="ARBA00022692"/>
    </source>
</evidence>
<gene>
    <name evidence="9" type="ORF">NE398_12490</name>
</gene>
<keyword evidence="3" id="KW-1003">Cell membrane</keyword>
<dbReference type="Pfam" id="PF13677">
    <property type="entry name" value="MotB_plug"/>
    <property type="match status" value="1"/>
</dbReference>
<reference evidence="9" key="1">
    <citation type="submission" date="2022-05" db="EMBL/GenBank/DDBJ databases">
        <title>Draft genome sequence of Clostridium tertium strain CP3 isolated from Peru.</title>
        <authorList>
            <person name="Hurtado R."/>
            <person name="Lima L."/>
            <person name="Sousa T."/>
            <person name="Jaiswal A.K."/>
            <person name="Tiwari S."/>
            <person name="Maturrano L."/>
            <person name="Brenig B."/>
            <person name="Azevedo V."/>
        </authorList>
    </citation>
    <scope>NUCLEOTIDE SEQUENCE</scope>
    <source>
        <strain evidence="9">CP3</strain>
    </source>
</reference>
<keyword evidence="10" id="KW-1185">Reference proteome</keyword>
<dbReference type="PANTHER" id="PTHR30329:SF21">
    <property type="entry name" value="LIPOPROTEIN YIAD-RELATED"/>
    <property type="match status" value="1"/>
</dbReference>
<feature type="domain" description="OmpA-like" evidence="8">
    <location>
        <begin position="121"/>
        <end position="242"/>
    </location>
</feature>
<dbReference type="PANTHER" id="PTHR30329">
    <property type="entry name" value="STATOR ELEMENT OF FLAGELLAR MOTOR COMPLEX"/>
    <property type="match status" value="1"/>
</dbReference>
<comment type="subcellular location">
    <subcellularLocation>
        <location evidence="1">Cell membrane</location>
        <topology evidence="1">Single-pass membrane protein</topology>
    </subcellularLocation>
</comment>
<dbReference type="InterPro" id="IPR006665">
    <property type="entry name" value="OmpA-like"/>
</dbReference>
<name>A0A9X3XLY4_9CLOT</name>
<accession>A0A9X3XLY4</accession>
<dbReference type="CDD" id="cd07185">
    <property type="entry name" value="OmpA_C-like"/>
    <property type="match status" value="1"/>
</dbReference>
<evidence type="ECO:0000256" key="2">
    <source>
        <dbReference type="ARBA" id="ARBA00008914"/>
    </source>
</evidence>
<keyword evidence="5" id="KW-1133">Transmembrane helix</keyword>
<organism evidence="9 10">
    <name type="scientific">Clostridium tertium</name>
    <dbReference type="NCBI Taxonomy" id="1559"/>
    <lineage>
        <taxon>Bacteria</taxon>
        <taxon>Bacillati</taxon>
        <taxon>Bacillota</taxon>
        <taxon>Clostridia</taxon>
        <taxon>Eubacteriales</taxon>
        <taxon>Clostridiaceae</taxon>
        <taxon>Clostridium</taxon>
    </lineage>
</organism>
<dbReference type="PROSITE" id="PS51123">
    <property type="entry name" value="OMPA_2"/>
    <property type="match status" value="1"/>
</dbReference>